<dbReference type="VEuPathDB" id="PlasmoDB:PVX_104695"/>
<keyword evidence="1" id="KW-0175">Coiled coil</keyword>
<protein>
    <recommendedName>
        <fullName evidence="4">VIR protein</fullName>
    </recommendedName>
</protein>
<feature type="coiled-coil region" evidence="1">
    <location>
        <begin position="227"/>
        <end position="269"/>
    </location>
</feature>
<proteinExistence type="predicted"/>
<evidence type="ECO:0008006" key="4">
    <source>
        <dbReference type="Google" id="ProtNLM"/>
    </source>
</evidence>
<dbReference type="VEuPathDB" id="PlasmoDB:PVW1_060034400"/>
<gene>
    <name evidence="2" type="ORF">PVT01_000056100</name>
</gene>
<dbReference type="EMBL" id="FLYH01000135">
    <property type="protein sequence ID" value="SCA59951.1"/>
    <property type="molecule type" value="Genomic_DNA"/>
</dbReference>
<evidence type="ECO:0000313" key="3">
    <source>
        <dbReference type="Proteomes" id="UP000196402"/>
    </source>
</evidence>
<dbReference type="VEuPathDB" id="PlasmoDB:PVP01_0735800"/>
<reference evidence="2 3" key="1">
    <citation type="submission" date="2016-07" db="EMBL/GenBank/DDBJ databases">
        <authorList>
            <consortium name="Pathogen Informatics"/>
        </authorList>
    </citation>
    <scope>NUCLEOTIDE SEQUENCE [LARGE SCALE GENOMIC DNA]</scope>
</reference>
<dbReference type="VEuPathDB" id="PlasmoDB:PVPAM_000008600"/>
<dbReference type="Proteomes" id="UP000196402">
    <property type="component" value="Unassembled WGS sequence"/>
</dbReference>
<sequence length="438" mass="51847">MPDSTPEPEYFKDKDYIELKNKFESNIKIKNDDDFTNNFLQTKKNEIINLQLFEKIIRHLREYLTKHHIFYTYGKDNFCRYINFWLNREFRSFNNLKYESNFNLFKEFELGFSLKYYRNDKNACKEILYYIDPVIYEKMATMYKLYELYDKLKSHNLKEDDRCDPFGNMISIYNQALEKYDNEDRKDYKLIEKLYHLKNLTVKSILTPDTICPHRKRQFNEPNLYLNRLNEDEIKKQEVELQMKKQEELQSQKEQIAKEELERQKSQKLLQGEQHGNKELLGNRETLLSASLTEHRETGQSFDVESTGSLGYRARHEFERPLEFLSEQQEQLEWGHSEFKDQKRDASTTSGITGTITETISGFIKEVEPAPILGVSGGMGALFLLFKYTPVGTFFRGGRVRARRIPSGFSGPFLGEFPDIQYYYGGNIGYGQMNPLAE</sequence>
<name>A0A1G4E6U1_PLAVI</name>
<accession>A0A1G4E6U1</accession>
<dbReference type="AlphaFoldDB" id="A0A1G4E6U1"/>
<organism evidence="2 3">
    <name type="scientific">Plasmodium vivax</name>
    <name type="common">malaria parasite P. vivax</name>
    <dbReference type="NCBI Taxonomy" id="5855"/>
    <lineage>
        <taxon>Eukaryota</taxon>
        <taxon>Sar</taxon>
        <taxon>Alveolata</taxon>
        <taxon>Apicomplexa</taxon>
        <taxon>Aconoidasida</taxon>
        <taxon>Haemosporida</taxon>
        <taxon>Plasmodiidae</taxon>
        <taxon>Plasmodium</taxon>
        <taxon>Plasmodium (Plasmodium)</taxon>
    </lineage>
</organism>
<evidence type="ECO:0000256" key="1">
    <source>
        <dbReference type="SAM" id="Coils"/>
    </source>
</evidence>
<evidence type="ECO:0000313" key="2">
    <source>
        <dbReference type="EMBL" id="SCA59951.1"/>
    </source>
</evidence>